<feature type="domain" description="GYF" evidence="3">
    <location>
        <begin position="220"/>
        <end position="268"/>
    </location>
</feature>
<dbReference type="GO" id="GO:0005829">
    <property type="term" value="C:cytosol"/>
    <property type="evidence" value="ECO:0007669"/>
    <property type="project" value="TreeGrafter"/>
</dbReference>
<name>M3J4Q0_CANMX</name>
<dbReference type="AlphaFoldDB" id="M3J4Q0"/>
<dbReference type="STRING" id="1245528.M3J4Q0"/>
<dbReference type="Gene3D" id="3.30.1490.40">
    <property type="match status" value="1"/>
</dbReference>
<dbReference type="SMART" id="SM00444">
    <property type="entry name" value="GYF"/>
    <property type="match status" value="1"/>
</dbReference>
<evidence type="ECO:0000256" key="1">
    <source>
        <dbReference type="SAM" id="Coils"/>
    </source>
</evidence>
<feature type="compositionally biased region" description="Low complexity" evidence="2">
    <location>
        <begin position="623"/>
        <end position="643"/>
    </location>
</feature>
<dbReference type="InterPro" id="IPR003169">
    <property type="entry name" value="GYF"/>
</dbReference>
<feature type="region of interest" description="Disordered" evidence="2">
    <location>
        <begin position="553"/>
        <end position="649"/>
    </location>
</feature>
<dbReference type="eggNOG" id="KOG1862">
    <property type="taxonomic scope" value="Eukaryota"/>
</dbReference>
<dbReference type="SUPFAM" id="SSF55277">
    <property type="entry name" value="GYF domain"/>
    <property type="match status" value="1"/>
</dbReference>
<protein>
    <recommendedName>
        <fullName evidence="3">GYF domain-containing protein</fullName>
    </recommendedName>
</protein>
<dbReference type="HOGENOM" id="CLU_011552_0_0_1"/>
<comment type="caution">
    <text evidence="4">The sequence shown here is derived from an EMBL/GenBank/DDBJ whole genome shotgun (WGS) entry which is preliminary data.</text>
</comment>
<dbReference type="OMA" id="THLDTEW"/>
<keyword evidence="1" id="KW-0175">Coiled coil</keyword>
<reference evidence="4 5" key="1">
    <citation type="submission" date="2013-02" db="EMBL/GenBank/DDBJ databases">
        <title>Genome sequence of Candida maltosa Xu316, a potential industrial strain for xylitol and ethanol production.</title>
        <authorList>
            <person name="Yu J."/>
            <person name="Wang Q."/>
            <person name="Geng X."/>
            <person name="Bao W."/>
            <person name="He P."/>
            <person name="Cai J."/>
        </authorList>
    </citation>
    <scope>NUCLEOTIDE SEQUENCE [LARGE SCALE GENOMIC DNA]</scope>
    <source>
        <strain evidence="5">Xu316</strain>
    </source>
</reference>
<evidence type="ECO:0000259" key="3">
    <source>
        <dbReference type="PROSITE" id="PS50829"/>
    </source>
</evidence>
<dbReference type="InterPro" id="IPR051640">
    <property type="entry name" value="GRB10-interact_GYF"/>
</dbReference>
<dbReference type="PANTHER" id="PTHR14445:SF36">
    <property type="entry name" value="FI03272P-RELATED"/>
    <property type="match status" value="1"/>
</dbReference>
<feature type="region of interest" description="Disordered" evidence="2">
    <location>
        <begin position="306"/>
        <end position="329"/>
    </location>
</feature>
<evidence type="ECO:0000256" key="2">
    <source>
        <dbReference type="SAM" id="MobiDB-lite"/>
    </source>
</evidence>
<feature type="compositionally biased region" description="Basic and acidic residues" evidence="2">
    <location>
        <begin position="582"/>
        <end position="607"/>
    </location>
</feature>
<feature type="region of interest" description="Disordered" evidence="2">
    <location>
        <begin position="502"/>
        <end position="532"/>
    </location>
</feature>
<gene>
    <name evidence="4" type="ORF">G210_2728</name>
</gene>
<feature type="compositionally biased region" description="Basic residues" evidence="2">
    <location>
        <begin position="35"/>
        <end position="53"/>
    </location>
</feature>
<feature type="compositionally biased region" description="Polar residues" evidence="2">
    <location>
        <begin position="10"/>
        <end position="23"/>
    </location>
</feature>
<evidence type="ECO:0000313" key="4">
    <source>
        <dbReference type="EMBL" id="EMG46998.1"/>
    </source>
</evidence>
<keyword evidence="5" id="KW-1185">Reference proteome</keyword>
<proteinExistence type="predicted"/>
<dbReference type="PROSITE" id="PS50829">
    <property type="entry name" value="GYF"/>
    <property type="match status" value="1"/>
</dbReference>
<evidence type="ECO:0000313" key="5">
    <source>
        <dbReference type="Proteomes" id="UP000011777"/>
    </source>
</evidence>
<feature type="compositionally biased region" description="Low complexity" evidence="2">
    <location>
        <begin position="558"/>
        <end position="581"/>
    </location>
</feature>
<accession>M3J4Q0</accession>
<feature type="compositionally biased region" description="Low complexity" evidence="2">
    <location>
        <begin position="24"/>
        <end position="34"/>
    </location>
</feature>
<feature type="compositionally biased region" description="Low complexity" evidence="2">
    <location>
        <begin position="311"/>
        <end position="327"/>
    </location>
</feature>
<feature type="region of interest" description="Disordered" evidence="2">
    <location>
        <begin position="1"/>
        <end position="74"/>
    </location>
</feature>
<feature type="coiled-coil region" evidence="1">
    <location>
        <begin position="713"/>
        <end position="740"/>
    </location>
</feature>
<dbReference type="OrthoDB" id="48509at2759"/>
<dbReference type="EMBL" id="AOGT01001769">
    <property type="protein sequence ID" value="EMG46998.1"/>
    <property type="molecule type" value="Genomic_DNA"/>
</dbReference>
<dbReference type="Pfam" id="PF02213">
    <property type="entry name" value="GYF"/>
    <property type="match status" value="1"/>
</dbReference>
<dbReference type="Proteomes" id="UP000011777">
    <property type="component" value="Unassembled WGS sequence"/>
</dbReference>
<dbReference type="PANTHER" id="PTHR14445">
    <property type="entry name" value="GRB10 INTERACTING GYF PROTEIN"/>
    <property type="match status" value="1"/>
</dbReference>
<sequence>MYSRSRKSQEIPNNGNIDDNSTFSQHYSHSSNNNNHHHHHHHHHQNHSHHHSNQHQQQQHQQTPHTNTIPANKDGKQYTMNEVFQVWYDNKDQILNSNVPLNGDESYKLSQPEPIYHLDLQGNFHHDENLSKETTKEVTDSLEKLSISGKKDSDLDTTIGSAPTATSSIGTGVGGNVSDVGNTTLASTTTGAPLPPGMVSLPKDLGGLESRFRPLVTSDKIEWYYIDPSGNEQGPFVGDMMQEWLAGGYLNLDLKIRRKEEGSFKTLRDLCEELSNYVTPFKIPLPDLASVPTGGLGGGSQFFPNDLSSATTNTTTTTTNNNNNHTTSGNYPPFQSSLLSSLGNVSQSNISQGGGGHSLSQSNLFANDYMNPDPFSTNALPQSTANQGFNSSTFGIDTFSQQPTTTSAAATASSSVGMDSFNQNLGFPSMPSILQQQIHQQQQPSLSRVNSGWGMDSTSSILQPGSNPQTPIGGGHVSLSSQISQPAPISPWLPSAVTQSHSRVNSPFTSTTNLSLGTQEPLNVQPESNVPQQEDPVFEQIQNSVVTDFLNDEEPKQVEQQPQVQQQEQPVKKQPQQQTVAEEVKPVVRKEVEEPKEAEIEPIKPVELKPSQTAPAPVLAPWASATTNATGTSSSDSNAASKTGAKKPALTLKEIQKLEAEKVAEQKRIEAQIKSEQAARAWANAAAAEKAAKLEKAAPALPSTWGSTPTVPVTKTLAEIQKEEAERARAKQVAAAAAANKLNTNGLSNTPSFASALANSVPKDDGPAWTTVSSKKPLAPAMKKAASATTISTSTPASKTTPQLLRSVSANKQNTTTVNAQAIREDFLVWARSNMTSLYPTVSKEDLLDIFITLPPNSADSASLIAETIYSSSATMDGRRFAQEFLKRRQKVDQQIGGGDHVSWSAAIISSADKIQTVDEDGWSTSFKSKKKNNKRN</sequence>
<organism evidence="4 5">
    <name type="scientific">Candida maltosa (strain Xu316)</name>
    <name type="common">Yeast</name>
    <dbReference type="NCBI Taxonomy" id="1245528"/>
    <lineage>
        <taxon>Eukaryota</taxon>
        <taxon>Fungi</taxon>
        <taxon>Dikarya</taxon>
        <taxon>Ascomycota</taxon>
        <taxon>Saccharomycotina</taxon>
        <taxon>Pichiomycetes</taxon>
        <taxon>Debaryomycetaceae</taxon>
        <taxon>Candida/Lodderomyces clade</taxon>
        <taxon>Candida</taxon>
    </lineage>
</organism>
<dbReference type="InterPro" id="IPR035445">
    <property type="entry name" value="GYF-like_dom_sf"/>
</dbReference>